<reference evidence="1 2" key="1">
    <citation type="submission" date="2019-05" db="EMBL/GenBank/DDBJ databases">
        <authorList>
            <consortium name="Science for Life Laboratories"/>
        </authorList>
    </citation>
    <scope>NUCLEOTIDE SEQUENCE [LARGE SCALE GENOMIC DNA]</scope>
    <source>
        <strain evidence="1">Soil9</strain>
    </source>
</reference>
<proteinExistence type="predicted"/>
<dbReference type="EMBL" id="LR593886">
    <property type="protein sequence ID" value="VTR92942.1"/>
    <property type="molecule type" value="Genomic_DNA"/>
</dbReference>
<evidence type="ECO:0000313" key="2">
    <source>
        <dbReference type="Proteomes" id="UP000464178"/>
    </source>
</evidence>
<gene>
    <name evidence="1" type="ORF">SOIL9_47720</name>
</gene>
<sequence length="56" mass="6178">MRYLTAATVVVFVLGPAPVRADEEKVPLEKVPKAVREAAKKRFPKAEVVDASKEIE</sequence>
<dbReference type="RefSeq" id="WP_162667737.1">
    <property type="nucleotide sequence ID" value="NZ_LR593886.1"/>
</dbReference>
<accession>A0A6P2D0J3</accession>
<evidence type="ECO:0000313" key="1">
    <source>
        <dbReference type="EMBL" id="VTR92942.1"/>
    </source>
</evidence>
<dbReference type="AlphaFoldDB" id="A0A6P2D0J3"/>
<keyword evidence="2" id="KW-1185">Reference proteome</keyword>
<organism evidence="1 2">
    <name type="scientific">Gemmata massiliana</name>
    <dbReference type="NCBI Taxonomy" id="1210884"/>
    <lineage>
        <taxon>Bacteria</taxon>
        <taxon>Pseudomonadati</taxon>
        <taxon>Planctomycetota</taxon>
        <taxon>Planctomycetia</taxon>
        <taxon>Gemmatales</taxon>
        <taxon>Gemmataceae</taxon>
        <taxon>Gemmata</taxon>
    </lineage>
</organism>
<name>A0A6P2D0J3_9BACT</name>
<dbReference type="KEGG" id="gms:SOIL9_47720"/>
<dbReference type="Proteomes" id="UP000464178">
    <property type="component" value="Chromosome"/>
</dbReference>
<protein>
    <submittedName>
        <fullName evidence="1">Uncharacterized protein</fullName>
    </submittedName>
</protein>